<name>A0AAE3M8E0_9BACT</name>
<dbReference type="Proteomes" id="UP001209229">
    <property type="component" value="Unassembled WGS sequence"/>
</dbReference>
<keyword evidence="3" id="KW-1185">Reference proteome</keyword>
<dbReference type="AlphaFoldDB" id="A0AAE3M8E0"/>
<evidence type="ECO:0000259" key="1">
    <source>
        <dbReference type="SMART" id="SM00849"/>
    </source>
</evidence>
<reference evidence="2" key="1">
    <citation type="submission" date="2022-10" db="EMBL/GenBank/DDBJ databases">
        <authorList>
            <person name="Yu W.X."/>
        </authorList>
    </citation>
    <scope>NUCLEOTIDE SEQUENCE</scope>
    <source>
        <strain evidence="2">AAT</strain>
    </source>
</reference>
<dbReference type="RefSeq" id="WP_301192262.1">
    <property type="nucleotide sequence ID" value="NZ_JAPDPJ010000062.1"/>
</dbReference>
<sequence length="253" mass="28481">MKVTFLGTGTSQGVPVIACNCKVCKSNDKRDIRLRSSVLIEVGGITLVIDSGPDFRQQMLRADVKSLDGILFTHEHKDHIAGLDDVRAFNWVNKRHVDVYAESRVIKALKNEFGYAFAENPYPGVPKIGLNTITEEPFLVKGIKVIPIRGKHMHLPVLGYRIGDFTYLTDFNYIFNSELEKVKGSKVLVINGVRKEPHVSHYCLPEAIEVIQKANPDKGYVTHISHQLGLYSEEDTLLPENIHLAYDELELNI</sequence>
<comment type="caution">
    <text evidence="2">The sequence shown here is derived from an EMBL/GenBank/DDBJ whole genome shotgun (WGS) entry which is preliminary data.</text>
</comment>
<evidence type="ECO:0000313" key="3">
    <source>
        <dbReference type="Proteomes" id="UP001209229"/>
    </source>
</evidence>
<dbReference type="Gene3D" id="3.60.15.10">
    <property type="entry name" value="Ribonuclease Z/Hydroxyacylglutathione hydrolase-like"/>
    <property type="match status" value="1"/>
</dbReference>
<dbReference type="InterPro" id="IPR036866">
    <property type="entry name" value="RibonucZ/Hydroxyglut_hydro"/>
</dbReference>
<dbReference type="InterPro" id="IPR001279">
    <property type="entry name" value="Metallo-B-lactamas"/>
</dbReference>
<evidence type="ECO:0000313" key="2">
    <source>
        <dbReference type="EMBL" id="MCW3788705.1"/>
    </source>
</evidence>
<feature type="domain" description="Metallo-beta-lactamase" evidence="1">
    <location>
        <begin position="34"/>
        <end position="223"/>
    </location>
</feature>
<protein>
    <submittedName>
        <fullName evidence="2">MBL fold metallo-hydrolase</fullName>
    </submittedName>
</protein>
<gene>
    <name evidence="2" type="ORF">OM075_19705</name>
</gene>
<organism evidence="2 3">
    <name type="scientific">Plebeiibacterium sediminum</name>
    <dbReference type="NCBI Taxonomy" id="2992112"/>
    <lineage>
        <taxon>Bacteria</taxon>
        <taxon>Pseudomonadati</taxon>
        <taxon>Bacteroidota</taxon>
        <taxon>Bacteroidia</taxon>
        <taxon>Marinilabiliales</taxon>
        <taxon>Marinilabiliaceae</taxon>
        <taxon>Plebeiibacterium</taxon>
    </lineage>
</organism>
<dbReference type="SMART" id="SM00849">
    <property type="entry name" value="Lactamase_B"/>
    <property type="match status" value="1"/>
</dbReference>
<dbReference type="CDD" id="cd16279">
    <property type="entry name" value="metallo-hydrolase-like_MBL-fold"/>
    <property type="match status" value="1"/>
</dbReference>
<dbReference type="PANTHER" id="PTHR42663:SF6">
    <property type="entry name" value="HYDROLASE C777.06C-RELATED"/>
    <property type="match status" value="1"/>
</dbReference>
<dbReference type="Pfam" id="PF12706">
    <property type="entry name" value="Lactamase_B_2"/>
    <property type="match status" value="1"/>
</dbReference>
<proteinExistence type="predicted"/>
<dbReference type="EMBL" id="JAPDPJ010000062">
    <property type="protein sequence ID" value="MCW3788705.1"/>
    <property type="molecule type" value="Genomic_DNA"/>
</dbReference>
<dbReference type="PANTHER" id="PTHR42663">
    <property type="entry name" value="HYDROLASE C777.06C-RELATED-RELATED"/>
    <property type="match status" value="1"/>
</dbReference>
<dbReference type="SUPFAM" id="SSF56281">
    <property type="entry name" value="Metallo-hydrolase/oxidoreductase"/>
    <property type="match status" value="1"/>
</dbReference>
<accession>A0AAE3M8E0</accession>